<protein>
    <submittedName>
        <fullName evidence="4">Uncharacterized protein</fullName>
    </submittedName>
</protein>
<evidence type="ECO:0000256" key="1">
    <source>
        <dbReference type="ARBA" id="ARBA00007692"/>
    </source>
</evidence>
<proteinExistence type="inferred from homology"/>
<dbReference type="InterPro" id="IPR003690">
    <property type="entry name" value="MTERF"/>
</dbReference>
<comment type="similarity">
    <text evidence="1">Belongs to the mTERF family.</text>
</comment>
<evidence type="ECO:0000313" key="5">
    <source>
        <dbReference type="Proteomes" id="UP001327560"/>
    </source>
</evidence>
<dbReference type="Gene3D" id="1.25.70.10">
    <property type="entry name" value="Transcription termination factor 3, mitochondrial"/>
    <property type="match status" value="1"/>
</dbReference>
<gene>
    <name evidence="4" type="ORF">Cni_G17408</name>
</gene>
<evidence type="ECO:0000256" key="2">
    <source>
        <dbReference type="ARBA" id="ARBA00022472"/>
    </source>
</evidence>
<keyword evidence="5" id="KW-1185">Reference proteome</keyword>
<dbReference type="EMBL" id="CP136894">
    <property type="protein sequence ID" value="WOL08655.1"/>
    <property type="molecule type" value="Genomic_DNA"/>
</dbReference>
<keyword evidence="2" id="KW-0805">Transcription regulation</keyword>
<dbReference type="SMART" id="SM00733">
    <property type="entry name" value="Mterf"/>
    <property type="match status" value="5"/>
</dbReference>
<evidence type="ECO:0000256" key="3">
    <source>
        <dbReference type="ARBA" id="ARBA00022946"/>
    </source>
</evidence>
<dbReference type="InterPro" id="IPR038538">
    <property type="entry name" value="MTERF_sf"/>
</dbReference>
<dbReference type="GO" id="GO:0006353">
    <property type="term" value="P:DNA-templated transcription termination"/>
    <property type="evidence" value="ECO:0007669"/>
    <property type="project" value="UniProtKB-KW"/>
</dbReference>
<organism evidence="4 5">
    <name type="scientific">Canna indica</name>
    <name type="common">Indian-shot</name>
    <dbReference type="NCBI Taxonomy" id="4628"/>
    <lineage>
        <taxon>Eukaryota</taxon>
        <taxon>Viridiplantae</taxon>
        <taxon>Streptophyta</taxon>
        <taxon>Embryophyta</taxon>
        <taxon>Tracheophyta</taxon>
        <taxon>Spermatophyta</taxon>
        <taxon>Magnoliopsida</taxon>
        <taxon>Liliopsida</taxon>
        <taxon>Zingiberales</taxon>
        <taxon>Cannaceae</taxon>
        <taxon>Canna</taxon>
    </lineage>
</organism>
<dbReference type="PANTHER" id="PTHR13068">
    <property type="entry name" value="CGI-12 PROTEIN-RELATED"/>
    <property type="match status" value="1"/>
</dbReference>
<sequence>MAAVLPSLNYSRLPVFQLVRLRFISIFPSFSFSSSVSRDSHSMIEYLVNTCGLSAAEAAKASKHLSHLRSTKKPDAVLTFMKSQGFGAAHLRRMICLHPTFLCSDVEKTLAPKLQSLRDFGFSESHLVDFLSSEPGAINFNVHRGLLPKLKFWESILGSRERFLKHAKRKWRFLSFSIEKVVRPNLTFLRDECGIPEERVSLVLRMNTSFIVLRPDSLRTLVLRADALGIPRQSKMFLWILNFLHLVNEERYEAKVKFMKNFGWSDSEFSAAVVKFPSFLCLSEGMLRRKMDFLVNQIGFTPLYIAHRPALLMYSLEKRVIPRFHVIEMLKSKGIWTPKQQLYSFYSMSNAKFMERFVTPYKEKVPQLLGIM</sequence>
<dbReference type="Pfam" id="PF02536">
    <property type="entry name" value="mTERF"/>
    <property type="match status" value="2"/>
</dbReference>
<reference evidence="4 5" key="1">
    <citation type="submission" date="2023-10" db="EMBL/GenBank/DDBJ databases">
        <title>Chromosome-scale genome assembly provides insights into flower coloration mechanisms of Canna indica.</title>
        <authorList>
            <person name="Li C."/>
        </authorList>
    </citation>
    <scope>NUCLEOTIDE SEQUENCE [LARGE SCALE GENOMIC DNA]</scope>
    <source>
        <tissue evidence="4">Flower</tissue>
    </source>
</reference>
<dbReference type="GO" id="GO:0003676">
    <property type="term" value="F:nucleic acid binding"/>
    <property type="evidence" value="ECO:0007669"/>
    <property type="project" value="InterPro"/>
</dbReference>
<evidence type="ECO:0000313" key="4">
    <source>
        <dbReference type="EMBL" id="WOL08655.1"/>
    </source>
</evidence>
<dbReference type="Proteomes" id="UP001327560">
    <property type="component" value="Chromosome 5"/>
</dbReference>
<name>A0AAQ3QHQ7_9LILI</name>
<dbReference type="FunFam" id="1.25.70.10:FF:000001">
    <property type="entry name" value="Mitochondrial transcription termination factor-like"/>
    <property type="match status" value="1"/>
</dbReference>
<dbReference type="AlphaFoldDB" id="A0AAQ3QHQ7"/>
<keyword evidence="3" id="KW-0809">Transit peptide</keyword>
<keyword evidence="2" id="KW-0804">Transcription</keyword>
<dbReference type="PANTHER" id="PTHR13068:SF242">
    <property type="entry name" value="OS04G0637500 PROTEIN"/>
    <property type="match status" value="1"/>
</dbReference>
<accession>A0AAQ3QHQ7</accession>
<keyword evidence="2" id="KW-0806">Transcription termination</keyword>